<proteinExistence type="predicted"/>
<keyword evidence="2" id="KW-0539">Nucleus</keyword>
<dbReference type="GO" id="GO:0042803">
    <property type="term" value="F:protein homodimerization activity"/>
    <property type="evidence" value="ECO:0007669"/>
    <property type="project" value="InterPro"/>
</dbReference>
<dbReference type="InterPro" id="IPR001005">
    <property type="entry name" value="SANT/Myb"/>
</dbReference>
<dbReference type="CDD" id="cd11660">
    <property type="entry name" value="SANT_TRF"/>
    <property type="match status" value="1"/>
</dbReference>
<feature type="compositionally biased region" description="Basic residues" evidence="4">
    <location>
        <begin position="20"/>
        <end position="29"/>
    </location>
</feature>
<evidence type="ECO:0000259" key="5">
    <source>
        <dbReference type="SMART" id="SM00717"/>
    </source>
</evidence>
<dbReference type="AlphaFoldDB" id="A0A6H0XXM4"/>
<feature type="compositionally biased region" description="Basic and acidic residues" evidence="4">
    <location>
        <begin position="584"/>
        <end position="600"/>
    </location>
</feature>
<keyword evidence="3" id="KW-0131">Cell cycle</keyword>
<dbReference type="EMBL" id="CP051141">
    <property type="protein sequence ID" value="QIW99347.1"/>
    <property type="molecule type" value="Genomic_DNA"/>
</dbReference>
<feature type="compositionally biased region" description="Basic and acidic residues" evidence="4">
    <location>
        <begin position="558"/>
        <end position="572"/>
    </location>
</feature>
<sequence length="600" mass="66988">MHNEDPQLYGCDEASDLTRRGSKRRRLLGHRFAEDNSNPELEWSSTTTPHAPNFFNVTSSSPSRMNESSGLVPPPQSAWDPQPFQSQQADFQTFENDTSYGASAYYYGQNPAETYASPWPPAISQEVYGASSTTYSDSPALQQQQQQQHSPPYQDGVQYLNPHGGSKMLYDVSMTGGYALDNNSVSAAMLATQAPSSVQFGDSSGYTSSLQALASLDHLATQIIQTGSPSQSDRVSRALARQFSSKSAVPQHNEPVQPTQQDIIRKANTAVFITSVLTPSGLTFFQLDRAFLDVFVPLGHRLLKWQGAIYLELKTQTYIWNVMNNSAMPETLFDELFPSDLESEVLQRHPDAPSLSPSEQDFIDRCRARRQYLLAESYTPESKNDLPNKYLWSDFIREFSACINKNLEHILSSSHRQSAMHSVMNRRRAGVDLWSYDRGTADSSHDVRRSVSNGGAHRVEKKSTATGQTIRQAWVKSEEEALIAGLERVGGPHWSQILALYGRGGSISEVLKDRNQVQLKDKARNLKLWYLKMGQEVPVSLRGVTGELRKRGGARARAALEAEDAKERRSSDDAEQEIDPMLGIRHDTVDPGAYDRTRKK</sequence>
<dbReference type="InterPro" id="IPR052833">
    <property type="entry name" value="Telomeric_DNA-bd_trans-reg"/>
</dbReference>
<evidence type="ECO:0000256" key="2">
    <source>
        <dbReference type="ARBA" id="ARBA00023242"/>
    </source>
</evidence>
<dbReference type="InterPro" id="IPR009057">
    <property type="entry name" value="Homeodomain-like_sf"/>
</dbReference>
<dbReference type="GO" id="GO:0010833">
    <property type="term" value="P:telomere maintenance via telomere lengthening"/>
    <property type="evidence" value="ECO:0007669"/>
    <property type="project" value="TreeGrafter"/>
</dbReference>
<accession>A0A6H0XXM4</accession>
<reference evidence="6 7" key="1">
    <citation type="journal article" date="2016" name="Sci. Rep.">
        <title>Peltaster fructicola genome reveals evolution from an invasive phytopathogen to an ectophytic parasite.</title>
        <authorList>
            <person name="Xu C."/>
            <person name="Chen H."/>
            <person name="Gleason M.L."/>
            <person name="Xu J.R."/>
            <person name="Liu H."/>
            <person name="Zhang R."/>
            <person name="Sun G."/>
        </authorList>
    </citation>
    <scope>NUCLEOTIDE SEQUENCE [LARGE SCALE GENOMIC DNA]</scope>
    <source>
        <strain evidence="6 7">LNHT1506</strain>
    </source>
</reference>
<feature type="compositionally biased region" description="Polar residues" evidence="4">
    <location>
        <begin position="35"/>
        <end position="69"/>
    </location>
</feature>
<feature type="region of interest" description="Disordered" evidence="4">
    <location>
        <begin position="444"/>
        <end position="464"/>
    </location>
</feature>
<evidence type="ECO:0000256" key="4">
    <source>
        <dbReference type="SAM" id="MobiDB-lite"/>
    </source>
</evidence>
<feature type="region of interest" description="Disordered" evidence="4">
    <location>
        <begin position="130"/>
        <end position="155"/>
    </location>
</feature>
<dbReference type="SMART" id="SM00717">
    <property type="entry name" value="SANT"/>
    <property type="match status" value="1"/>
</dbReference>
<dbReference type="Gene3D" id="1.10.10.60">
    <property type="entry name" value="Homeodomain-like"/>
    <property type="match status" value="1"/>
</dbReference>
<evidence type="ECO:0000256" key="1">
    <source>
        <dbReference type="ARBA" id="ARBA00023125"/>
    </source>
</evidence>
<dbReference type="OrthoDB" id="3366990at2759"/>
<dbReference type="Proteomes" id="UP000503462">
    <property type="component" value="Chromosome 3"/>
</dbReference>
<dbReference type="PANTHER" id="PTHR47807">
    <property type="entry name" value="PROTEIN TBF1"/>
    <property type="match status" value="1"/>
</dbReference>
<dbReference type="GO" id="GO:0003691">
    <property type="term" value="F:double-stranded telomeric DNA binding"/>
    <property type="evidence" value="ECO:0007669"/>
    <property type="project" value="TreeGrafter"/>
</dbReference>
<feature type="compositionally biased region" description="Polar residues" evidence="4">
    <location>
        <begin position="130"/>
        <end position="141"/>
    </location>
</feature>
<dbReference type="InterPro" id="IPR013867">
    <property type="entry name" value="Telomere_rpt-bd_fac_dimer_dom"/>
</dbReference>
<evidence type="ECO:0000313" key="7">
    <source>
        <dbReference type="Proteomes" id="UP000503462"/>
    </source>
</evidence>
<evidence type="ECO:0000256" key="3">
    <source>
        <dbReference type="ARBA" id="ARBA00023306"/>
    </source>
</evidence>
<dbReference type="Pfam" id="PF08558">
    <property type="entry name" value="TRF"/>
    <property type="match status" value="1"/>
</dbReference>
<feature type="region of interest" description="Disordered" evidence="4">
    <location>
        <begin position="557"/>
        <end position="600"/>
    </location>
</feature>
<name>A0A6H0XXM4_9PEZI</name>
<dbReference type="FunFam" id="1.10.10.60:FF:000137">
    <property type="entry name" value="MYB DNA binding protein"/>
    <property type="match status" value="1"/>
</dbReference>
<dbReference type="PANTHER" id="PTHR47807:SF1">
    <property type="entry name" value="PROTEIN TBF1"/>
    <property type="match status" value="1"/>
</dbReference>
<protein>
    <recommendedName>
        <fullName evidence="5">Myb-like domain-containing protein</fullName>
    </recommendedName>
</protein>
<gene>
    <name evidence="6" type="ORF">AMS68_004865</name>
</gene>
<feature type="region of interest" description="Disordered" evidence="4">
    <location>
        <begin position="1"/>
        <end position="83"/>
    </location>
</feature>
<keyword evidence="1" id="KW-0238">DNA-binding</keyword>
<dbReference type="SUPFAM" id="SSF46689">
    <property type="entry name" value="Homeodomain-like"/>
    <property type="match status" value="1"/>
</dbReference>
<feature type="domain" description="Myb-like" evidence="5">
    <location>
        <begin position="470"/>
        <end position="529"/>
    </location>
</feature>
<organism evidence="6 7">
    <name type="scientific">Peltaster fructicola</name>
    <dbReference type="NCBI Taxonomy" id="286661"/>
    <lineage>
        <taxon>Eukaryota</taxon>
        <taxon>Fungi</taxon>
        <taxon>Dikarya</taxon>
        <taxon>Ascomycota</taxon>
        <taxon>Pezizomycotina</taxon>
        <taxon>Dothideomycetes</taxon>
        <taxon>Dothideomycetes incertae sedis</taxon>
        <taxon>Peltaster</taxon>
    </lineage>
</organism>
<evidence type="ECO:0000313" key="6">
    <source>
        <dbReference type="EMBL" id="QIW99347.1"/>
    </source>
</evidence>
<keyword evidence="7" id="KW-1185">Reference proteome</keyword>